<keyword evidence="4" id="KW-1185">Reference proteome</keyword>
<feature type="compositionally biased region" description="Low complexity" evidence="1">
    <location>
        <begin position="24"/>
        <end position="64"/>
    </location>
</feature>
<feature type="signal peptide" evidence="2">
    <location>
        <begin position="1"/>
        <end position="29"/>
    </location>
</feature>
<feature type="chain" id="PRO_5047019493" description="Lipoprotein" evidence="2">
    <location>
        <begin position="30"/>
        <end position="205"/>
    </location>
</feature>
<dbReference type="Proteomes" id="UP001081071">
    <property type="component" value="Unassembled WGS sequence"/>
</dbReference>
<accession>A0ABT4M7G8</accession>
<evidence type="ECO:0008006" key="5">
    <source>
        <dbReference type="Google" id="ProtNLM"/>
    </source>
</evidence>
<evidence type="ECO:0000313" key="4">
    <source>
        <dbReference type="Proteomes" id="UP001081071"/>
    </source>
</evidence>
<reference evidence="3" key="1">
    <citation type="submission" date="2022-12" db="EMBL/GenBank/DDBJ databases">
        <authorList>
            <person name="Krivoruchko A.V."/>
            <person name="Elkin A."/>
        </authorList>
    </citation>
    <scope>NUCLEOTIDE SEQUENCE</scope>
    <source>
        <strain evidence="3">IEGM 1391</strain>
    </source>
</reference>
<comment type="caution">
    <text evidence="3">The sequence shown here is derived from an EMBL/GenBank/DDBJ whole genome shotgun (WGS) entry which is preliminary data.</text>
</comment>
<evidence type="ECO:0000313" key="3">
    <source>
        <dbReference type="EMBL" id="MCZ4516893.1"/>
    </source>
</evidence>
<dbReference type="EMBL" id="JAPWIJ010000001">
    <property type="protein sequence ID" value="MCZ4516893.1"/>
    <property type="molecule type" value="Genomic_DNA"/>
</dbReference>
<organism evidence="3 4">
    <name type="scientific">Rhodococcus ruber</name>
    <dbReference type="NCBI Taxonomy" id="1830"/>
    <lineage>
        <taxon>Bacteria</taxon>
        <taxon>Bacillati</taxon>
        <taxon>Actinomycetota</taxon>
        <taxon>Actinomycetes</taxon>
        <taxon>Mycobacteriales</taxon>
        <taxon>Nocardiaceae</taxon>
        <taxon>Rhodococcus</taxon>
    </lineage>
</organism>
<feature type="region of interest" description="Disordered" evidence="1">
    <location>
        <begin position="24"/>
        <end position="75"/>
    </location>
</feature>
<keyword evidence="2" id="KW-0732">Signal</keyword>
<proteinExistence type="predicted"/>
<sequence length="205" mass="20761">MTAARNAAIAAALLVAVGLAAGCSSTDSATPSPTTTTAGAPAQQWTPGAAPSATQTRPPATTPAQVPDTLAGVDDSDPVAVADAVVTTWFTWNTAVDAGPNDAAARTGSALTDRFREQLLATTPTGSPGGQWLEWAAVDAQVWPTVSNVPNQGAIDTASAVHRMYQVEQTAIAADGSVAGVDTVQVAVLVVDDDGRWKVDAVQQL</sequence>
<name>A0ABT4M7G8_9NOCA</name>
<evidence type="ECO:0000256" key="1">
    <source>
        <dbReference type="SAM" id="MobiDB-lite"/>
    </source>
</evidence>
<protein>
    <recommendedName>
        <fullName evidence="5">Lipoprotein</fullName>
    </recommendedName>
</protein>
<evidence type="ECO:0000256" key="2">
    <source>
        <dbReference type="SAM" id="SignalP"/>
    </source>
</evidence>
<dbReference type="PROSITE" id="PS51257">
    <property type="entry name" value="PROKAR_LIPOPROTEIN"/>
    <property type="match status" value="1"/>
</dbReference>
<dbReference type="RefSeq" id="WP_269601534.1">
    <property type="nucleotide sequence ID" value="NZ_JAPWIJ010000001.1"/>
</dbReference>
<gene>
    <name evidence="3" type="ORF">O4220_00085</name>
</gene>